<dbReference type="InterPro" id="IPR011042">
    <property type="entry name" value="6-blade_b-propeller_TolB-like"/>
</dbReference>
<organism evidence="7 8">
    <name type="scientific">Lacipirellula limnantheis</name>
    <dbReference type="NCBI Taxonomy" id="2528024"/>
    <lineage>
        <taxon>Bacteria</taxon>
        <taxon>Pseudomonadati</taxon>
        <taxon>Planctomycetota</taxon>
        <taxon>Planctomycetia</taxon>
        <taxon>Pirellulales</taxon>
        <taxon>Lacipirellulaceae</taxon>
        <taxon>Lacipirellula</taxon>
    </lineage>
</organism>
<dbReference type="Gene3D" id="1.25.10.10">
    <property type="entry name" value="Leucine-rich Repeat Variant"/>
    <property type="match status" value="1"/>
</dbReference>
<dbReference type="InterPro" id="IPR009056">
    <property type="entry name" value="Cyt_c-like_dom"/>
</dbReference>
<dbReference type="Gene3D" id="1.10.760.10">
    <property type="entry name" value="Cytochrome c-like domain"/>
    <property type="match status" value="1"/>
</dbReference>
<evidence type="ECO:0000259" key="6">
    <source>
        <dbReference type="PROSITE" id="PS51007"/>
    </source>
</evidence>
<dbReference type="SUPFAM" id="SSF46626">
    <property type="entry name" value="Cytochrome c"/>
    <property type="match status" value="1"/>
</dbReference>
<keyword evidence="1 4" id="KW-0349">Heme</keyword>
<evidence type="ECO:0000256" key="3">
    <source>
        <dbReference type="ARBA" id="ARBA00023004"/>
    </source>
</evidence>
<evidence type="ECO:0000313" key="8">
    <source>
        <dbReference type="Proteomes" id="UP000317909"/>
    </source>
</evidence>
<dbReference type="GO" id="GO:0020037">
    <property type="term" value="F:heme binding"/>
    <property type="evidence" value="ECO:0007669"/>
    <property type="project" value="InterPro"/>
</dbReference>
<dbReference type="KEGG" id="llh:I41_07880"/>
<dbReference type="PROSITE" id="PS51007">
    <property type="entry name" value="CYTC"/>
    <property type="match status" value="1"/>
</dbReference>
<dbReference type="Pfam" id="PF23500">
    <property type="entry name" value="DUF7133"/>
    <property type="match status" value="1"/>
</dbReference>
<dbReference type="GO" id="GO:0046872">
    <property type="term" value="F:metal ion binding"/>
    <property type="evidence" value="ECO:0007669"/>
    <property type="project" value="UniProtKB-KW"/>
</dbReference>
<dbReference type="NCBIfam" id="TIGR02603">
    <property type="entry name" value="CxxCH_TIGR02603"/>
    <property type="match status" value="1"/>
</dbReference>
<dbReference type="SUPFAM" id="SSF48371">
    <property type="entry name" value="ARM repeat"/>
    <property type="match status" value="2"/>
</dbReference>
<protein>
    <submittedName>
        <fullName evidence="7">Membrane bound L-sorbosone dehydrogenase</fullName>
    </submittedName>
</protein>
<dbReference type="Gene3D" id="2.120.10.30">
    <property type="entry name" value="TolB, C-terminal domain"/>
    <property type="match status" value="1"/>
</dbReference>
<keyword evidence="8" id="KW-1185">Reference proteome</keyword>
<keyword evidence="2 4" id="KW-0479">Metal-binding</keyword>
<dbReference type="OrthoDB" id="9770043at2"/>
<evidence type="ECO:0000313" key="7">
    <source>
        <dbReference type="EMBL" id="QDT71628.1"/>
    </source>
</evidence>
<keyword evidence="3 4" id="KW-0408">Iron</keyword>
<dbReference type="PANTHER" id="PTHR33546:SF1">
    <property type="entry name" value="LARGE, MULTIFUNCTIONAL SECRETED PROTEIN"/>
    <property type="match status" value="1"/>
</dbReference>
<feature type="domain" description="Cytochrome c" evidence="6">
    <location>
        <begin position="974"/>
        <end position="1111"/>
    </location>
</feature>
<dbReference type="RefSeq" id="WP_145431044.1">
    <property type="nucleotide sequence ID" value="NZ_CP036339.1"/>
</dbReference>
<evidence type="ECO:0000256" key="4">
    <source>
        <dbReference type="PROSITE-ProRule" id="PRU00433"/>
    </source>
</evidence>
<dbReference type="InterPro" id="IPR013428">
    <property type="entry name" value="Membrane-bound_put_N"/>
</dbReference>
<dbReference type="InterPro" id="IPR011989">
    <property type="entry name" value="ARM-like"/>
</dbReference>
<dbReference type="Proteomes" id="UP000317909">
    <property type="component" value="Chromosome"/>
</dbReference>
<keyword evidence="5" id="KW-0732">Signal</keyword>
<evidence type="ECO:0000256" key="5">
    <source>
        <dbReference type="SAM" id="SignalP"/>
    </source>
</evidence>
<dbReference type="EMBL" id="CP036339">
    <property type="protein sequence ID" value="QDT71628.1"/>
    <property type="molecule type" value="Genomic_DNA"/>
</dbReference>
<evidence type="ECO:0000256" key="1">
    <source>
        <dbReference type="ARBA" id="ARBA00022617"/>
    </source>
</evidence>
<dbReference type="InterPro" id="IPR036909">
    <property type="entry name" value="Cyt_c-like_dom_sf"/>
</dbReference>
<reference evidence="7 8" key="1">
    <citation type="submission" date="2019-02" db="EMBL/GenBank/DDBJ databases">
        <title>Deep-cultivation of Planctomycetes and their phenomic and genomic characterization uncovers novel biology.</title>
        <authorList>
            <person name="Wiegand S."/>
            <person name="Jogler M."/>
            <person name="Boedeker C."/>
            <person name="Pinto D."/>
            <person name="Vollmers J."/>
            <person name="Rivas-Marin E."/>
            <person name="Kohn T."/>
            <person name="Peeters S.H."/>
            <person name="Heuer A."/>
            <person name="Rast P."/>
            <person name="Oberbeckmann S."/>
            <person name="Bunk B."/>
            <person name="Jeske O."/>
            <person name="Meyerdierks A."/>
            <person name="Storesund J.E."/>
            <person name="Kallscheuer N."/>
            <person name="Luecker S."/>
            <person name="Lage O.M."/>
            <person name="Pohl T."/>
            <person name="Merkel B.J."/>
            <person name="Hornburger P."/>
            <person name="Mueller R.-W."/>
            <person name="Bruemmer F."/>
            <person name="Labrenz M."/>
            <person name="Spormann A.M."/>
            <person name="Op den Camp H."/>
            <person name="Overmann J."/>
            <person name="Amann R."/>
            <person name="Jetten M.S.M."/>
            <person name="Mascher T."/>
            <person name="Medema M.H."/>
            <person name="Devos D.P."/>
            <person name="Kaster A.-K."/>
            <person name="Ovreas L."/>
            <person name="Rohde M."/>
            <person name="Galperin M.Y."/>
            <person name="Jogler C."/>
        </authorList>
    </citation>
    <scope>NUCLEOTIDE SEQUENCE [LARGE SCALE GENOMIC DNA]</scope>
    <source>
        <strain evidence="7 8">I41</strain>
    </source>
</reference>
<gene>
    <name evidence="7" type="ORF">I41_07880</name>
</gene>
<dbReference type="AlphaFoldDB" id="A0A517TTB8"/>
<name>A0A517TTB8_9BACT</name>
<dbReference type="InterPro" id="IPR016024">
    <property type="entry name" value="ARM-type_fold"/>
</dbReference>
<dbReference type="NCBIfam" id="TIGR02604">
    <property type="entry name" value="Piru_Ver_Nterm"/>
    <property type="match status" value="1"/>
</dbReference>
<accession>A0A517TTB8</accession>
<sequence length="1130" mass="121438" precursor="true">MQCSLLLVTPTIKRLLASAVLFIAAVAVSYRANAAEQTAADEPISPAAKLSAASFRVEPGYQVTPVASEPLFANPVAFCFDPQGRIFVAETHRVHHGTEDNRNHMDWLDDDLAAQTVAQRRAYIERRMADKLNHYTEASDLVRLLEDRNRDGVYDHSSVFSEGYNNIESGAAAGVMWVGDRLWFTCIPDLWELRDADGDGQAEERKSLATGFGVHFALFGHDLHGLTEGPDGKIYFSIGDRGLHVETPNGVLSNPDSGSVLRCNRDGSDLELFATGLRNPQELAFNQYGDLFSVDNNSDSGDRARIIQIVEGMNTGWRMSYQYLPDRGPFNREKIWHTKNADQPAGIVPPIAHLSDGPSGLVYYPGSGMTDDCRDNFFLADFRGAPASSGIRRFRLEQAGAGYRLADDKMFLEGILATDCDFGPDGNFYVADWIEGWNGTDMGRLYRVSDDAPNLVAARRESETALERIPTLEPKQLAELLANANMRVRLAAQRRLVALGNASAAPLKELVARQEGDQLARIHAIWALGSLAIGELQLFDAIAPLCSDGDAEIRTQAARTLGRARSASVAARNGYGAALAKLLADPSLRVRASAATSIGSLAYQPALEALLQTASENGDQGDPILRTAIVMGLSGSQSEVQLRDAAKGADQAARIALVLALAKQKSPRVGDFLSDESEAVVLEAARAIWDTPITAANSALAALLDKVSPANEPLVRRALAASQAMRAAENLQAVVTFALNPRTTADMRNHAWDLISQWAAPSSRDPVHGQWRPLAPQSADVILAALEQAWPAILQASKADPTGVVVAAELGLPIAIAELPTLLEQPDLDAALQVRAIAALDHADDAIAERVIAFGLQSSDAIVRSAARRLLAERFPAKAVAHLIKVADDGETAERQAAIGLLAKIDLPEAQAATSAWMARVEQGTCPQELLLEVLEASQAATDQSLVARHQAFVDKQAAAADLASMYVAAVAGGDATRGEQLFLSNESLSCRRCHSLTPGEQLVGPSLADVGAKRTRQELIESITRPNAKIVEGFQTTSMLLDTGMVVTGLLRREDEGKAVLLNADGKEVEVDLAAVEDRVQGLSAMPEDLMKFMSQRDLRDVVEFLSAQRNAAASNAGAAENAAGHELD</sequence>
<feature type="signal peptide" evidence="5">
    <location>
        <begin position="1"/>
        <end position="34"/>
    </location>
</feature>
<dbReference type="InterPro" id="IPR055557">
    <property type="entry name" value="DUF7133"/>
</dbReference>
<dbReference type="GO" id="GO:0009055">
    <property type="term" value="F:electron transfer activity"/>
    <property type="evidence" value="ECO:0007669"/>
    <property type="project" value="InterPro"/>
</dbReference>
<proteinExistence type="predicted"/>
<dbReference type="SUPFAM" id="SSF50952">
    <property type="entry name" value="Soluble quinoprotein glucose dehydrogenase"/>
    <property type="match status" value="1"/>
</dbReference>
<dbReference type="InterPro" id="IPR013427">
    <property type="entry name" value="Haem-bd_dom_put"/>
</dbReference>
<feature type="chain" id="PRO_5022012600" evidence="5">
    <location>
        <begin position="35"/>
        <end position="1130"/>
    </location>
</feature>
<dbReference type="InterPro" id="IPR011041">
    <property type="entry name" value="Quinoprot_gluc/sorb_DH_b-prop"/>
</dbReference>
<evidence type="ECO:0000256" key="2">
    <source>
        <dbReference type="ARBA" id="ARBA00022723"/>
    </source>
</evidence>
<dbReference type="PANTHER" id="PTHR33546">
    <property type="entry name" value="LARGE, MULTIFUNCTIONAL SECRETED PROTEIN-RELATED"/>
    <property type="match status" value="1"/>
</dbReference>